<gene>
    <name evidence="2" type="ORF">RYS15_21355</name>
</gene>
<evidence type="ECO:0000256" key="1">
    <source>
        <dbReference type="SAM" id="MobiDB-lite"/>
    </source>
</evidence>
<dbReference type="EMBL" id="JAWIIJ010000037">
    <property type="protein sequence ID" value="MDV2081239.1"/>
    <property type="molecule type" value="Genomic_DNA"/>
</dbReference>
<protein>
    <submittedName>
        <fullName evidence="2">Uncharacterized protein</fullName>
    </submittedName>
</protein>
<organism evidence="2 3">
    <name type="scientific">Marinobacter xestospongiae</name>
    <dbReference type="NCBI Taxonomy" id="994319"/>
    <lineage>
        <taxon>Bacteria</taxon>
        <taxon>Pseudomonadati</taxon>
        <taxon>Pseudomonadota</taxon>
        <taxon>Gammaproteobacteria</taxon>
        <taxon>Pseudomonadales</taxon>
        <taxon>Marinobacteraceae</taxon>
        <taxon>Marinobacter</taxon>
    </lineage>
</organism>
<name>A0ABU3W3X3_9GAMM</name>
<dbReference type="RefSeq" id="WP_316975509.1">
    <property type="nucleotide sequence ID" value="NZ_JAWIIJ010000037.1"/>
</dbReference>
<reference evidence="2 3" key="1">
    <citation type="submission" date="2023-10" db="EMBL/GenBank/DDBJ databases">
        <title>Characteristics and mechanism of a salt-tolerant marine origin heterotrophic nitrifying- aerobic denitrifying bacteria Marinobacter xestospongiae HN1.</title>
        <authorList>
            <person name="Qi R."/>
        </authorList>
    </citation>
    <scope>NUCLEOTIDE SEQUENCE [LARGE SCALE GENOMIC DNA]</scope>
    <source>
        <strain evidence="2 3">HN1</strain>
    </source>
</reference>
<evidence type="ECO:0000313" key="3">
    <source>
        <dbReference type="Proteomes" id="UP001269819"/>
    </source>
</evidence>
<comment type="caution">
    <text evidence="2">The sequence shown here is derived from an EMBL/GenBank/DDBJ whole genome shotgun (WGS) entry which is preliminary data.</text>
</comment>
<proteinExistence type="predicted"/>
<dbReference type="Proteomes" id="UP001269819">
    <property type="component" value="Unassembled WGS sequence"/>
</dbReference>
<evidence type="ECO:0000313" key="2">
    <source>
        <dbReference type="EMBL" id="MDV2081239.1"/>
    </source>
</evidence>
<accession>A0ABU3W3X3</accession>
<sequence>MNRFETNEKDEPTTDSMRQKVREYSKKVRENKPVLAPKEPEGKINNTFRD</sequence>
<keyword evidence="3" id="KW-1185">Reference proteome</keyword>
<feature type="region of interest" description="Disordered" evidence="1">
    <location>
        <begin position="1"/>
        <end position="50"/>
    </location>
</feature>